<dbReference type="InterPro" id="IPR015005">
    <property type="entry name" value="DUF1854"/>
</dbReference>
<evidence type="ECO:0000313" key="3">
    <source>
        <dbReference type="Proteomes" id="UP000245081"/>
    </source>
</evidence>
<dbReference type="AlphaFoldDB" id="A0A2R5F5B2"/>
<dbReference type="EMBL" id="BDOQ01000002">
    <property type="protein sequence ID" value="GBG13119.1"/>
    <property type="molecule type" value="Genomic_DNA"/>
</dbReference>
<name>A0A2R5F5B2_9PROT</name>
<accession>A0A2R5F5B2</accession>
<proteinExistence type="predicted"/>
<feature type="domain" description="DUF1854" evidence="1">
    <location>
        <begin position="23"/>
        <end position="152"/>
    </location>
</feature>
<dbReference type="RefSeq" id="WP_109014320.1">
    <property type="nucleotide sequence ID" value="NZ_BDOQ01000002.1"/>
</dbReference>
<gene>
    <name evidence="2" type="ORF">NMK_0657</name>
</gene>
<dbReference type="OrthoDB" id="212426at2"/>
<sequence length="153" mass="16956">MSFELTRNAFGRLVLTDGEGIRHEGVLPVRAFPVTAPEAGIAVVNTEGHEVAWIDRLKDLPAEIAALLKDELASREFMPAIQRIKGVSSFATPSTWDVVTDRGEASFVLKGEEDLRRLGQTTLIVADSHGIQYLIRDITTLDKTGRRILDRFL</sequence>
<organism evidence="2 3">
    <name type="scientific">Novimethylophilus kurashikiensis</name>
    <dbReference type="NCBI Taxonomy" id="1825523"/>
    <lineage>
        <taxon>Bacteria</taxon>
        <taxon>Pseudomonadati</taxon>
        <taxon>Pseudomonadota</taxon>
        <taxon>Betaproteobacteria</taxon>
        <taxon>Nitrosomonadales</taxon>
        <taxon>Methylophilaceae</taxon>
        <taxon>Novimethylophilus</taxon>
    </lineage>
</organism>
<evidence type="ECO:0000259" key="1">
    <source>
        <dbReference type="Pfam" id="PF08909"/>
    </source>
</evidence>
<dbReference type="Proteomes" id="UP000245081">
    <property type="component" value="Unassembled WGS sequence"/>
</dbReference>
<comment type="caution">
    <text evidence="2">The sequence shown here is derived from an EMBL/GenBank/DDBJ whole genome shotgun (WGS) entry which is preliminary data.</text>
</comment>
<dbReference type="Pfam" id="PF08909">
    <property type="entry name" value="DUF1854"/>
    <property type="match status" value="1"/>
</dbReference>
<protein>
    <submittedName>
        <fullName evidence="2">(2Fe-2S)-binding protein</fullName>
    </submittedName>
</protein>
<reference evidence="2 3" key="1">
    <citation type="journal article" date="2018" name="Environ. Microbiol.">
        <title>Isolation and genomic characterization of Novimethylophilus kurashikiensis gen. nov. sp. nov., a new lanthanide-dependent methylotrophic species of Methylophilaceae.</title>
        <authorList>
            <person name="Lv H."/>
            <person name="Sahin N."/>
            <person name="Tani A."/>
        </authorList>
    </citation>
    <scope>NUCLEOTIDE SEQUENCE [LARGE SCALE GENOMIC DNA]</scope>
    <source>
        <strain evidence="2 3">La2-4</strain>
    </source>
</reference>
<evidence type="ECO:0000313" key="2">
    <source>
        <dbReference type="EMBL" id="GBG13119.1"/>
    </source>
</evidence>
<keyword evidence="3" id="KW-1185">Reference proteome</keyword>